<dbReference type="GO" id="GO:0016791">
    <property type="term" value="F:phosphatase activity"/>
    <property type="evidence" value="ECO:0007669"/>
    <property type="project" value="UniProtKB-ARBA"/>
</dbReference>
<dbReference type="KEGG" id="act:ACLA_028070"/>
<reference evidence="3 4" key="1">
    <citation type="journal article" date="2008" name="PLoS Genet.">
        <title>Genomic islands in the pathogenic filamentous fungus Aspergillus fumigatus.</title>
        <authorList>
            <person name="Fedorova N.D."/>
            <person name="Khaldi N."/>
            <person name="Joardar V.S."/>
            <person name="Maiti R."/>
            <person name="Amedeo P."/>
            <person name="Anderson M.J."/>
            <person name="Crabtree J."/>
            <person name="Silva J.C."/>
            <person name="Badger J.H."/>
            <person name="Albarraq A."/>
            <person name="Angiuoli S."/>
            <person name="Bussey H."/>
            <person name="Bowyer P."/>
            <person name="Cotty P.J."/>
            <person name="Dyer P.S."/>
            <person name="Egan A."/>
            <person name="Galens K."/>
            <person name="Fraser-Liggett C.M."/>
            <person name="Haas B.J."/>
            <person name="Inman J.M."/>
            <person name="Kent R."/>
            <person name="Lemieux S."/>
            <person name="Malavazi I."/>
            <person name="Orvis J."/>
            <person name="Roemer T."/>
            <person name="Ronning C.M."/>
            <person name="Sundaram J.P."/>
            <person name="Sutton G."/>
            <person name="Turner G."/>
            <person name="Venter J.C."/>
            <person name="White O.R."/>
            <person name="Whitty B.R."/>
            <person name="Youngman P."/>
            <person name="Wolfe K.H."/>
            <person name="Goldman G.H."/>
            <person name="Wortman J.R."/>
            <person name="Jiang B."/>
            <person name="Denning D.W."/>
            <person name="Nierman W.C."/>
        </authorList>
    </citation>
    <scope>NUCLEOTIDE SEQUENCE [LARGE SCALE GENOMIC DNA]</scope>
    <source>
        <strain evidence="4">ATCC 1007 / CBS 513.65 / DSM 816 / NCTC 3887 / NRRL 1</strain>
    </source>
</reference>
<dbReference type="OrthoDB" id="3256520at2759"/>
<dbReference type="EMBL" id="DS027059">
    <property type="protein sequence ID" value="EAW08082.1"/>
    <property type="molecule type" value="Genomic_DNA"/>
</dbReference>
<dbReference type="eggNOG" id="ENOG502S2CI">
    <property type="taxonomic scope" value="Eukaryota"/>
</dbReference>
<dbReference type="InterPro" id="IPR051540">
    <property type="entry name" value="S-2-haloacid_dehalogenase"/>
</dbReference>
<dbReference type="Gene3D" id="3.40.50.1000">
    <property type="entry name" value="HAD superfamily/HAD-like"/>
    <property type="match status" value="1"/>
</dbReference>
<dbReference type="GeneID" id="4701841"/>
<dbReference type="Proteomes" id="UP000006701">
    <property type="component" value="Unassembled WGS sequence"/>
</dbReference>
<dbReference type="PANTHER" id="PTHR43316:SF3">
    <property type="entry name" value="HALOACID DEHALOGENASE, TYPE II (AFU_ORTHOLOGUE AFUA_2G07750)-RELATED"/>
    <property type="match status" value="1"/>
</dbReference>
<dbReference type="NCBIfam" id="TIGR01493">
    <property type="entry name" value="HAD-SF-IA-v2"/>
    <property type="match status" value="1"/>
</dbReference>
<evidence type="ECO:0000313" key="4">
    <source>
        <dbReference type="Proteomes" id="UP000006701"/>
    </source>
</evidence>
<proteinExistence type="inferred from homology"/>
<dbReference type="HOGENOM" id="CLU_045011_3_1_1"/>
<dbReference type="Gene3D" id="1.10.150.240">
    <property type="entry name" value="Putative phosphatase, domain 2"/>
    <property type="match status" value="1"/>
</dbReference>
<sequence>MAGREIVIAMDLYGSLLSPDTVAQELELYYEKPKAYKISTTWRQRQLEYTWKLNSMGRFMPFPDVTKNALLQALAEAGSDMGSADLPNLMNMYDSMEAWEDVNDGFRQLAGVPNFKVVIISNGTHAMVSKGILRSKDLAVHADSIKEIICADEVQQFKPSPAIYKRLAERVGKTDAMKDVWMVSSDTFDITGALCMGMSAIFLDRRNTGWIDKTIPEIEPTGVLSSLSQVADFISSHYKIYGGI</sequence>
<dbReference type="SFLD" id="SFLDS00003">
    <property type="entry name" value="Haloacid_Dehalogenase"/>
    <property type="match status" value="1"/>
</dbReference>
<evidence type="ECO:0000256" key="1">
    <source>
        <dbReference type="ARBA" id="ARBA00008106"/>
    </source>
</evidence>
<comment type="similarity">
    <text evidence="1">Belongs to the HAD-like hydrolase superfamily. S-2-haloalkanoic acid dehalogenase family.</text>
</comment>
<dbReference type="InterPro" id="IPR023214">
    <property type="entry name" value="HAD_sf"/>
</dbReference>
<dbReference type="GO" id="GO:0019120">
    <property type="term" value="F:hydrolase activity, acting on acid halide bonds, in C-halide compounds"/>
    <property type="evidence" value="ECO:0007669"/>
    <property type="project" value="InterPro"/>
</dbReference>
<organism evidence="3 4">
    <name type="scientific">Aspergillus clavatus (strain ATCC 1007 / CBS 513.65 / DSM 816 / NCTC 3887 / NRRL 1 / QM 1276 / 107)</name>
    <dbReference type="NCBI Taxonomy" id="344612"/>
    <lineage>
        <taxon>Eukaryota</taxon>
        <taxon>Fungi</taxon>
        <taxon>Dikarya</taxon>
        <taxon>Ascomycota</taxon>
        <taxon>Pezizomycotina</taxon>
        <taxon>Eurotiomycetes</taxon>
        <taxon>Eurotiomycetidae</taxon>
        <taxon>Eurotiales</taxon>
        <taxon>Aspergillaceae</taxon>
        <taxon>Aspergillus</taxon>
        <taxon>Aspergillus subgen. Fumigati</taxon>
    </lineage>
</organism>
<dbReference type="InterPro" id="IPR023198">
    <property type="entry name" value="PGP-like_dom2"/>
</dbReference>
<dbReference type="PRINTS" id="PR00413">
    <property type="entry name" value="HADHALOGNASE"/>
</dbReference>
<dbReference type="Pfam" id="PF00702">
    <property type="entry name" value="Hydrolase"/>
    <property type="match status" value="1"/>
</dbReference>
<keyword evidence="4" id="KW-1185">Reference proteome</keyword>
<keyword evidence="2 3" id="KW-0378">Hydrolase</keyword>
<dbReference type="STRING" id="344612.A1CR11"/>
<dbReference type="NCBIfam" id="TIGR01428">
    <property type="entry name" value="HAD_type_II"/>
    <property type="match status" value="1"/>
</dbReference>
<dbReference type="InterPro" id="IPR006328">
    <property type="entry name" value="2-HAD"/>
</dbReference>
<accession>A1CR11</accession>
<dbReference type="VEuPathDB" id="FungiDB:ACLA_028070"/>
<dbReference type="SUPFAM" id="SSF56784">
    <property type="entry name" value="HAD-like"/>
    <property type="match status" value="1"/>
</dbReference>
<dbReference type="PANTHER" id="PTHR43316">
    <property type="entry name" value="HYDROLASE, HALOACID DELAHOGENASE-RELATED"/>
    <property type="match status" value="1"/>
</dbReference>
<dbReference type="SFLD" id="SFLDG01129">
    <property type="entry name" value="C1.5:_HAD__Beta-PGM__Phosphata"/>
    <property type="match status" value="1"/>
</dbReference>
<evidence type="ECO:0000313" key="3">
    <source>
        <dbReference type="EMBL" id="EAW08082.1"/>
    </source>
</evidence>
<dbReference type="RefSeq" id="XP_001269508.1">
    <property type="nucleotide sequence ID" value="XM_001269507.1"/>
</dbReference>
<dbReference type="AlphaFoldDB" id="A1CR11"/>
<gene>
    <name evidence="3" type="ORF">ACLA_028070</name>
</gene>
<dbReference type="InterPro" id="IPR036412">
    <property type="entry name" value="HAD-like_sf"/>
</dbReference>
<dbReference type="InterPro" id="IPR006439">
    <property type="entry name" value="HAD-SF_hydro_IA"/>
</dbReference>
<protein>
    <submittedName>
        <fullName evidence="3">Haloacid dehalogenase-like hydrolase, putative</fullName>
    </submittedName>
</protein>
<name>A1CR11_ASPCL</name>
<evidence type="ECO:0000256" key="2">
    <source>
        <dbReference type="ARBA" id="ARBA00022801"/>
    </source>
</evidence>